<feature type="compositionally biased region" description="Basic and acidic residues" evidence="1">
    <location>
        <begin position="368"/>
        <end position="413"/>
    </location>
</feature>
<dbReference type="PANTHER" id="PTHR34798">
    <property type="entry name" value="PROTEIN TIME FOR COFFEE"/>
    <property type="match status" value="1"/>
</dbReference>
<feature type="compositionally biased region" description="Polar residues" evidence="1">
    <location>
        <begin position="1061"/>
        <end position="1084"/>
    </location>
</feature>
<feature type="region of interest" description="Disordered" evidence="1">
    <location>
        <begin position="1114"/>
        <end position="1140"/>
    </location>
</feature>
<feature type="compositionally biased region" description="Polar residues" evidence="1">
    <location>
        <begin position="785"/>
        <end position="799"/>
    </location>
</feature>
<feature type="compositionally biased region" description="Low complexity" evidence="1">
    <location>
        <begin position="620"/>
        <end position="638"/>
    </location>
</feature>
<feature type="compositionally biased region" description="Polar residues" evidence="1">
    <location>
        <begin position="92"/>
        <end position="106"/>
    </location>
</feature>
<feature type="compositionally biased region" description="Polar residues" evidence="1">
    <location>
        <begin position="262"/>
        <end position="275"/>
    </location>
</feature>
<feature type="compositionally biased region" description="Polar residues" evidence="1">
    <location>
        <begin position="815"/>
        <end position="828"/>
    </location>
</feature>
<feature type="compositionally biased region" description="Polar residues" evidence="1">
    <location>
        <begin position="933"/>
        <end position="944"/>
    </location>
</feature>
<feature type="region of interest" description="Disordered" evidence="1">
    <location>
        <begin position="360"/>
        <end position="443"/>
    </location>
</feature>
<feature type="compositionally biased region" description="Polar residues" evidence="1">
    <location>
        <begin position="907"/>
        <end position="922"/>
    </location>
</feature>
<feature type="region of interest" description="Disordered" evidence="1">
    <location>
        <begin position="604"/>
        <end position="642"/>
    </location>
</feature>
<feature type="compositionally biased region" description="Basic and acidic residues" evidence="1">
    <location>
        <begin position="30"/>
        <end position="58"/>
    </location>
</feature>
<evidence type="ECO:0000313" key="2">
    <source>
        <dbReference type="EMBL" id="KAK7270272.1"/>
    </source>
</evidence>
<feature type="compositionally biased region" description="Low complexity" evidence="1">
    <location>
        <begin position="985"/>
        <end position="1017"/>
    </location>
</feature>
<name>A0AAN9F5H8_CROPI</name>
<evidence type="ECO:0000256" key="1">
    <source>
        <dbReference type="SAM" id="MobiDB-lite"/>
    </source>
</evidence>
<proteinExistence type="predicted"/>
<dbReference type="EMBL" id="JAYWIO010000004">
    <property type="protein sequence ID" value="KAK7270272.1"/>
    <property type="molecule type" value="Genomic_DNA"/>
</dbReference>
<feature type="compositionally biased region" description="Low complexity" evidence="1">
    <location>
        <begin position="1037"/>
        <end position="1052"/>
    </location>
</feature>
<keyword evidence="3" id="KW-1185">Reference proteome</keyword>
<feature type="region of interest" description="Disordered" evidence="1">
    <location>
        <begin position="907"/>
        <end position="944"/>
    </location>
</feature>
<feature type="compositionally biased region" description="Polar residues" evidence="1">
    <location>
        <begin position="414"/>
        <end position="443"/>
    </location>
</feature>
<dbReference type="Proteomes" id="UP001372338">
    <property type="component" value="Unassembled WGS sequence"/>
</dbReference>
<evidence type="ECO:0000313" key="3">
    <source>
        <dbReference type="Proteomes" id="UP001372338"/>
    </source>
</evidence>
<feature type="compositionally biased region" description="Basic and acidic residues" evidence="1">
    <location>
        <begin position="278"/>
        <end position="297"/>
    </location>
</feature>
<feature type="region of interest" description="Disordered" evidence="1">
    <location>
        <begin position="1"/>
        <end position="297"/>
    </location>
</feature>
<feature type="compositionally biased region" description="Basic and acidic residues" evidence="1">
    <location>
        <begin position="223"/>
        <end position="251"/>
    </location>
</feature>
<feature type="region of interest" description="Disordered" evidence="1">
    <location>
        <begin position="978"/>
        <end position="1017"/>
    </location>
</feature>
<feature type="compositionally biased region" description="Acidic residues" evidence="1">
    <location>
        <begin position="71"/>
        <end position="86"/>
    </location>
</feature>
<feature type="compositionally biased region" description="Basic and acidic residues" evidence="1">
    <location>
        <begin position="1"/>
        <end position="10"/>
    </location>
</feature>
<feature type="compositionally biased region" description="Polar residues" evidence="1">
    <location>
        <begin position="606"/>
        <end position="619"/>
    </location>
</feature>
<feature type="region of interest" description="Disordered" evidence="1">
    <location>
        <begin position="761"/>
        <end position="849"/>
    </location>
</feature>
<dbReference type="GO" id="GO:0005634">
    <property type="term" value="C:nucleus"/>
    <property type="evidence" value="ECO:0007669"/>
    <property type="project" value="TreeGrafter"/>
</dbReference>
<organism evidence="2 3">
    <name type="scientific">Crotalaria pallida</name>
    <name type="common">Smooth rattlebox</name>
    <name type="synonym">Crotalaria striata</name>
    <dbReference type="NCBI Taxonomy" id="3830"/>
    <lineage>
        <taxon>Eukaryota</taxon>
        <taxon>Viridiplantae</taxon>
        <taxon>Streptophyta</taxon>
        <taxon>Embryophyta</taxon>
        <taxon>Tracheophyta</taxon>
        <taxon>Spermatophyta</taxon>
        <taxon>Magnoliopsida</taxon>
        <taxon>eudicotyledons</taxon>
        <taxon>Gunneridae</taxon>
        <taxon>Pentapetalae</taxon>
        <taxon>rosids</taxon>
        <taxon>fabids</taxon>
        <taxon>Fabales</taxon>
        <taxon>Fabaceae</taxon>
        <taxon>Papilionoideae</taxon>
        <taxon>50 kb inversion clade</taxon>
        <taxon>genistoids sensu lato</taxon>
        <taxon>core genistoids</taxon>
        <taxon>Crotalarieae</taxon>
        <taxon>Crotalaria</taxon>
    </lineage>
</organism>
<accession>A0AAN9F5H8</accession>
<reference evidence="2 3" key="1">
    <citation type="submission" date="2024-01" db="EMBL/GenBank/DDBJ databases">
        <title>The genomes of 5 underutilized Papilionoideae crops provide insights into root nodulation and disease resistanc.</title>
        <authorList>
            <person name="Yuan L."/>
        </authorList>
    </citation>
    <scope>NUCLEOTIDE SEQUENCE [LARGE SCALE GENOMIC DNA]</scope>
    <source>
        <strain evidence="2">ZHUSHIDOU_FW_LH</strain>
        <tissue evidence="2">Leaf</tissue>
    </source>
</reference>
<evidence type="ECO:0008006" key="4">
    <source>
        <dbReference type="Google" id="ProtNLM"/>
    </source>
</evidence>
<protein>
    <recommendedName>
        <fullName evidence="4">Protein TIME FOR COFFEE</fullName>
    </recommendedName>
</protein>
<dbReference type="GO" id="GO:0042752">
    <property type="term" value="P:regulation of circadian rhythm"/>
    <property type="evidence" value="ECO:0007669"/>
    <property type="project" value="InterPro"/>
</dbReference>
<dbReference type="PANTHER" id="PTHR34798:SF1">
    <property type="entry name" value="TIC-LIKE PROTEIN"/>
    <property type="match status" value="1"/>
</dbReference>
<dbReference type="AlphaFoldDB" id="A0AAN9F5H8"/>
<gene>
    <name evidence="2" type="ORF">RIF29_23292</name>
</gene>
<sequence>MMERNRESRRSSSISNGFPKRRHRASVLRDSSEERAAVEASSKRGRDRDRERERDSSNRSKRRRSFHSQTTEEDSTGEDEQDDDVQDAGISFTRSVKTTSSPSISDQNHRRSFRPARPPPPPFKAAGEVIGVTVPRKARSASVRRSPASGGGGGEEQNFRQRSNSPKAIGAVTDTSKSGSSDMDIEMAELLFGLKTSNNHERKDAEEKKVEDYNSISELVRSQNEKTEDLDSHENGSSEAQKKDSEEEKLKSNVGCDGVTTEGRSVSPNRESPSCSKLDVDKQDSASARVMRDVPEADNRRASKFEIDLMAPPSSIISPEGDYLSRDDFMSKIKALAHDGEMKRGDDIKVEDKVEIPGEIEKTEEEIKEAKAFDFKEKKDVPNHDLEKPNSDNNDIKTNVKSDEQDRRNKEQPTKLSNSRMEKSAQSCSVPVSTAVSGQPSSLSSIGYMSQTGVKMDKTTGSSTAMQHVNFVLSQPQPKRCATHHYIARNIFLHQKLTKATPHLPAAVGSASLCGTDSNNVPSNTESMFVRKQSSKHLPDVKESTQEKGWATATSDPCLTATRSSNHANLMDSAQRMQLVLQQGPHPGSTGNLVPGPAFLFPPGQHQASVATATSQAKGANSTSSASYSKSHSSAAGSLGNSSTLPAAAASMSFRYPKISASDTPYVTIVQNNGYSFPISTSLGANAMIRGTNPPQTTHVLSGPFYPSQIFHPLQHPQQHLHSQALAQPNYLTASTSSGSSSHKQSQGAQVNGNNILTSTTAQPQQLQKQQNSLSHSRRYGTEMSGENTSSVANRTSYPPKNVHGHNYTLPVQPANLSFRPSATSDNVGGNGENFGDKQPQQQASKGGVEAVPSQAFAISFAAFNGTNVPSNLNFASMTQNPVIFQSLPNIAWQGYQAASSSLTTQQKTNSITEGKSGSNSSHQDDEKKTTHGKSSTNGPTTLVFDNSAKNLNFMLSPVNGNWPSHSTASTAITSVPLSNSASNSQHPSQLLQLQKQHQHGSQQQQPAMATLHKASSAKATTTKFAANAPVFSQTVTQTKSSGQGSHSKSSSGRTADSHVHQTSGITSNTPTLKSFSQDQGRVSQGHMQISFAGNYISSLPPQGQQQLLNENQPLCSKVNGTPLNGGSVKPNSEGRKVRQ</sequence>
<feature type="compositionally biased region" description="Basic and acidic residues" evidence="1">
    <location>
        <begin position="198"/>
        <end position="212"/>
    </location>
</feature>
<dbReference type="InterPro" id="IPR039317">
    <property type="entry name" value="TIC"/>
</dbReference>
<feature type="region of interest" description="Disordered" evidence="1">
    <location>
        <begin position="1036"/>
        <end position="1084"/>
    </location>
</feature>
<comment type="caution">
    <text evidence="2">The sequence shown here is derived from an EMBL/GenBank/DDBJ whole genome shotgun (WGS) entry which is preliminary data.</text>
</comment>